<feature type="region of interest" description="Disordered" evidence="1">
    <location>
        <begin position="1"/>
        <end position="23"/>
    </location>
</feature>
<gene>
    <name evidence="2" type="ORF">CC84DRAFT_1180565</name>
</gene>
<feature type="region of interest" description="Disordered" evidence="1">
    <location>
        <begin position="133"/>
        <end position="154"/>
    </location>
</feature>
<keyword evidence="3" id="KW-1185">Reference proteome</keyword>
<name>A0A177BZB5_9PLEO</name>
<dbReference type="Proteomes" id="UP000077069">
    <property type="component" value="Unassembled WGS sequence"/>
</dbReference>
<feature type="compositionally biased region" description="Acidic residues" evidence="1">
    <location>
        <begin position="44"/>
        <end position="61"/>
    </location>
</feature>
<dbReference type="EMBL" id="KV441559">
    <property type="protein sequence ID" value="OAG00565.1"/>
    <property type="molecule type" value="Genomic_DNA"/>
</dbReference>
<feature type="region of interest" description="Disordered" evidence="1">
    <location>
        <begin position="41"/>
        <end position="69"/>
    </location>
</feature>
<organism evidence="2 3">
    <name type="scientific">Paraphaeosphaeria sporulosa</name>
    <dbReference type="NCBI Taxonomy" id="1460663"/>
    <lineage>
        <taxon>Eukaryota</taxon>
        <taxon>Fungi</taxon>
        <taxon>Dikarya</taxon>
        <taxon>Ascomycota</taxon>
        <taxon>Pezizomycotina</taxon>
        <taxon>Dothideomycetes</taxon>
        <taxon>Pleosporomycetidae</taxon>
        <taxon>Pleosporales</taxon>
        <taxon>Massarineae</taxon>
        <taxon>Didymosphaeriaceae</taxon>
        <taxon>Paraphaeosphaeria</taxon>
    </lineage>
</organism>
<dbReference type="AlphaFoldDB" id="A0A177BZB5"/>
<evidence type="ECO:0000313" key="3">
    <source>
        <dbReference type="Proteomes" id="UP000077069"/>
    </source>
</evidence>
<dbReference type="GeneID" id="28763969"/>
<evidence type="ECO:0000256" key="1">
    <source>
        <dbReference type="SAM" id="MobiDB-lite"/>
    </source>
</evidence>
<evidence type="ECO:0000313" key="2">
    <source>
        <dbReference type="EMBL" id="OAG00565.1"/>
    </source>
</evidence>
<accession>A0A177BZB5</accession>
<dbReference type="InParanoid" id="A0A177BZB5"/>
<dbReference type="RefSeq" id="XP_018030930.1">
    <property type="nucleotide sequence ID" value="XM_018180483.1"/>
</dbReference>
<protein>
    <submittedName>
        <fullName evidence="2">Uncharacterized protein</fullName>
    </submittedName>
</protein>
<reference evidence="2 3" key="1">
    <citation type="submission" date="2016-05" db="EMBL/GenBank/DDBJ databases">
        <title>Comparative analysis of secretome profiles of manganese(II)-oxidizing ascomycete fungi.</title>
        <authorList>
            <consortium name="DOE Joint Genome Institute"/>
            <person name="Zeiner C.A."/>
            <person name="Purvine S.O."/>
            <person name="Zink E.M."/>
            <person name="Wu S."/>
            <person name="Pasa-Tolic L."/>
            <person name="Chaput D.L."/>
            <person name="Haridas S."/>
            <person name="Grigoriev I.V."/>
            <person name="Santelli C.M."/>
            <person name="Hansel C.M."/>
        </authorList>
    </citation>
    <scope>NUCLEOTIDE SEQUENCE [LARGE SCALE GENOMIC DNA]</scope>
    <source>
        <strain evidence="2 3">AP3s5-JAC2a</strain>
    </source>
</reference>
<proteinExistence type="predicted"/>
<sequence length="154" mass="17279">MSTTAYIRRGEKQQRQSACQKYKDQAQEDLAGYEKLEKNITDNYNEEIEGGAEASEYEESSIQDHDAEGTAPISVYDSWMTLNPSQSIERLYQHPNPSIYHFAVMSNEGKLTGATIYIYSPPYAEIQAWVVPSSQSSNPNGRRIGTAPLQYGSL</sequence>